<dbReference type="EMBL" id="RZNJ01000003">
    <property type="protein sequence ID" value="RUT30962.1"/>
    <property type="molecule type" value="Genomic_DNA"/>
</dbReference>
<reference evidence="2 3" key="1">
    <citation type="journal article" date="2016" name="Int. J. Syst. Evol. Microbiol.">
        <title>Arsenicitalea aurantiaca gen. nov., sp. nov., a new member of the family Hyphomicrobiaceae, isolated from high-arsenic sediment.</title>
        <authorList>
            <person name="Mu Y."/>
            <person name="Zhou L."/>
            <person name="Zeng X.C."/>
            <person name="Liu L."/>
            <person name="Pan Y."/>
            <person name="Chen X."/>
            <person name="Wang J."/>
            <person name="Li S."/>
            <person name="Li W.J."/>
            <person name="Wang Y."/>
        </authorList>
    </citation>
    <scope>NUCLEOTIDE SEQUENCE [LARGE SCALE GENOMIC DNA]</scope>
    <source>
        <strain evidence="2 3">42-50</strain>
    </source>
</reference>
<proteinExistence type="predicted"/>
<gene>
    <name evidence="2" type="ORF">EMQ25_08765</name>
</gene>
<keyword evidence="3" id="KW-1185">Reference proteome</keyword>
<comment type="caution">
    <text evidence="2">The sequence shown here is derived from an EMBL/GenBank/DDBJ whole genome shotgun (WGS) entry which is preliminary data.</text>
</comment>
<evidence type="ECO:0000313" key="3">
    <source>
        <dbReference type="Proteomes" id="UP000281547"/>
    </source>
</evidence>
<dbReference type="RefSeq" id="WP_127188208.1">
    <property type="nucleotide sequence ID" value="NZ_RZNJ01000003.1"/>
</dbReference>
<protein>
    <submittedName>
        <fullName evidence="2">Uncharacterized protein</fullName>
    </submittedName>
</protein>
<name>A0A433XA82_9HYPH</name>
<organism evidence="2 3">
    <name type="scientific">Arsenicitalea aurantiaca</name>
    <dbReference type="NCBI Taxonomy" id="1783274"/>
    <lineage>
        <taxon>Bacteria</taxon>
        <taxon>Pseudomonadati</taxon>
        <taxon>Pseudomonadota</taxon>
        <taxon>Alphaproteobacteria</taxon>
        <taxon>Hyphomicrobiales</taxon>
        <taxon>Devosiaceae</taxon>
        <taxon>Arsenicitalea</taxon>
    </lineage>
</organism>
<evidence type="ECO:0000313" key="2">
    <source>
        <dbReference type="EMBL" id="RUT30962.1"/>
    </source>
</evidence>
<sequence>MIGTLQRIAMALLMLVGMGVHGFGPLVAGPLPHADADASLAAVSAPANPLALRSATALVPLQPAHLRTAPPEDRDGAAPGPAGIASGLDLPAALAFEPDCAGAPRLHAASFVHFDACAPPVKVS</sequence>
<dbReference type="AlphaFoldDB" id="A0A433XA82"/>
<feature type="region of interest" description="Disordered" evidence="1">
    <location>
        <begin position="64"/>
        <end position="83"/>
    </location>
</feature>
<dbReference type="Proteomes" id="UP000281547">
    <property type="component" value="Unassembled WGS sequence"/>
</dbReference>
<evidence type="ECO:0000256" key="1">
    <source>
        <dbReference type="SAM" id="MobiDB-lite"/>
    </source>
</evidence>
<accession>A0A433XA82</accession>